<gene>
    <name evidence="1" type="ORF">C5167_018044</name>
</gene>
<evidence type="ECO:0000313" key="1">
    <source>
        <dbReference type="EMBL" id="RZC49615.1"/>
    </source>
</evidence>
<proteinExistence type="predicted"/>
<sequence length="141" mass="15897">MDAAEAISKTLVVQWQRFPLVRYRWVSSTGIYIHGTKILPEADAHGKKAHCSEDLKLKVGNDSAVRLGWASLWLKKTPKGWEGVRGTSDWTSSTTELHSSEVPTLTRVSLVSSIFQVLHHLGRIYKTRIQHPRVTILSKPQ</sequence>
<dbReference type="AlphaFoldDB" id="A0A4Y7IQ66"/>
<dbReference type="Proteomes" id="UP000316621">
    <property type="component" value="Chromosome 2"/>
</dbReference>
<protein>
    <submittedName>
        <fullName evidence="1">Uncharacterized protein</fullName>
    </submittedName>
</protein>
<reference evidence="1 2" key="1">
    <citation type="journal article" date="2018" name="Science">
        <title>The opium poppy genome and morphinan production.</title>
        <authorList>
            <person name="Guo L."/>
            <person name="Winzer T."/>
            <person name="Yang X."/>
            <person name="Li Y."/>
            <person name="Ning Z."/>
            <person name="He Z."/>
            <person name="Teodor R."/>
            <person name="Lu Y."/>
            <person name="Bowser T.A."/>
            <person name="Graham I.A."/>
            <person name="Ye K."/>
        </authorList>
    </citation>
    <scope>NUCLEOTIDE SEQUENCE [LARGE SCALE GENOMIC DNA]</scope>
    <source>
        <strain evidence="2">cv. HN1</strain>
        <tissue evidence="1">Leaves</tissue>
    </source>
</reference>
<dbReference type="Gramene" id="RZC49615">
    <property type="protein sequence ID" value="RZC49615"/>
    <property type="gene ID" value="C5167_018044"/>
</dbReference>
<organism evidence="1 2">
    <name type="scientific">Papaver somniferum</name>
    <name type="common">Opium poppy</name>
    <dbReference type="NCBI Taxonomy" id="3469"/>
    <lineage>
        <taxon>Eukaryota</taxon>
        <taxon>Viridiplantae</taxon>
        <taxon>Streptophyta</taxon>
        <taxon>Embryophyta</taxon>
        <taxon>Tracheophyta</taxon>
        <taxon>Spermatophyta</taxon>
        <taxon>Magnoliopsida</taxon>
        <taxon>Ranunculales</taxon>
        <taxon>Papaveraceae</taxon>
        <taxon>Papaveroideae</taxon>
        <taxon>Papaver</taxon>
    </lineage>
</organism>
<evidence type="ECO:0000313" key="2">
    <source>
        <dbReference type="Proteomes" id="UP000316621"/>
    </source>
</evidence>
<dbReference type="EMBL" id="CM010716">
    <property type="protein sequence ID" value="RZC49615.1"/>
    <property type="molecule type" value="Genomic_DNA"/>
</dbReference>
<accession>A0A4Y7IQ66</accession>
<name>A0A4Y7IQ66_PAPSO</name>
<keyword evidence="2" id="KW-1185">Reference proteome</keyword>